<proteinExistence type="predicted"/>
<sequence>MQVAAALDELALRVRIDPLVRVMSRFNGARIRYSLHVWTPDAMIQHRTEIIDLADITTILQAHAEDVRTYEAR</sequence>
<reference evidence="1 2" key="1">
    <citation type="submission" date="2024-06" db="EMBL/GenBank/DDBJ databases">
        <title>The Natural Products Discovery Center: Release of the First 8490 Sequenced Strains for Exploring Actinobacteria Biosynthetic Diversity.</title>
        <authorList>
            <person name="Kalkreuter E."/>
            <person name="Kautsar S.A."/>
            <person name="Yang D."/>
            <person name="Bader C.D."/>
            <person name="Teijaro C.N."/>
            <person name="Fluegel L."/>
            <person name="Davis C.M."/>
            <person name="Simpson J.R."/>
            <person name="Lauterbach L."/>
            <person name="Steele A.D."/>
            <person name="Gui C."/>
            <person name="Meng S."/>
            <person name="Li G."/>
            <person name="Viehrig K."/>
            <person name="Ye F."/>
            <person name="Su P."/>
            <person name="Kiefer A.F."/>
            <person name="Nichols A."/>
            <person name="Cepeda A.J."/>
            <person name="Yan W."/>
            <person name="Fan B."/>
            <person name="Jiang Y."/>
            <person name="Adhikari A."/>
            <person name="Zheng C.-J."/>
            <person name="Schuster L."/>
            <person name="Cowan T.M."/>
            <person name="Smanski M.J."/>
            <person name="Chevrette M.G."/>
            <person name="De Carvalho L.P.S."/>
            <person name="Shen B."/>
        </authorList>
    </citation>
    <scope>NUCLEOTIDE SEQUENCE [LARGE SCALE GENOMIC DNA]</scope>
    <source>
        <strain evidence="1 2">NPDC050403</strain>
    </source>
</reference>
<comment type="caution">
    <text evidence="1">The sequence shown here is derived from an EMBL/GenBank/DDBJ whole genome shotgun (WGS) entry which is preliminary data.</text>
</comment>
<keyword evidence="2" id="KW-1185">Reference proteome</keyword>
<dbReference type="RefSeq" id="WP_357782814.1">
    <property type="nucleotide sequence ID" value="NZ_JBFAKC010000004.1"/>
</dbReference>
<evidence type="ECO:0000313" key="2">
    <source>
        <dbReference type="Proteomes" id="UP001551695"/>
    </source>
</evidence>
<name>A0ABV3FS75_9NOCA</name>
<organism evidence="1 2">
    <name type="scientific">Nocardia aurea</name>
    <dbReference type="NCBI Taxonomy" id="2144174"/>
    <lineage>
        <taxon>Bacteria</taxon>
        <taxon>Bacillati</taxon>
        <taxon>Actinomycetota</taxon>
        <taxon>Actinomycetes</taxon>
        <taxon>Mycobacteriales</taxon>
        <taxon>Nocardiaceae</taxon>
        <taxon>Nocardia</taxon>
    </lineage>
</organism>
<evidence type="ECO:0000313" key="1">
    <source>
        <dbReference type="EMBL" id="MEV0708281.1"/>
    </source>
</evidence>
<dbReference type="EMBL" id="JBFAKC010000004">
    <property type="protein sequence ID" value="MEV0708281.1"/>
    <property type="molecule type" value="Genomic_DNA"/>
</dbReference>
<dbReference type="Proteomes" id="UP001551695">
    <property type="component" value="Unassembled WGS sequence"/>
</dbReference>
<accession>A0ABV3FS75</accession>
<protein>
    <submittedName>
        <fullName evidence="1">Uncharacterized protein</fullName>
    </submittedName>
</protein>
<gene>
    <name evidence="1" type="ORF">AB0I48_12000</name>
</gene>